<dbReference type="EMBL" id="BDMD01000039">
    <property type="protein sequence ID" value="GBF09042.1"/>
    <property type="molecule type" value="Genomic_DNA"/>
</dbReference>
<dbReference type="GO" id="GO:0008137">
    <property type="term" value="F:NADH dehydrogenase (ubiquinone) activity"/>
    <property type="evidence" value="ECO:0007669"/>
    <property type="project" value="InterPro"/>
</dbReference>
<evidence type="ECO:0000256" key="1">
    <source>
        <dbReference type="SAM" id="Phobius"/>
    </source>
</evidence>
<name>A0A401H9L4_AERPX</name>
<comment type="caution">
    <text evidence="2">The sequence shown here is derived from an EMBL/GenBank/DDBJ whole genome shotgun (WGS) entry which is preliminary data.</text>
</comment>
<reference evidence="2 3" key="1">
    <citation type="submission" date="2017-02" db="EMBL/GenBank/DDBJ databases">
        <title>isolation and characterization of a novel temperate virus Aeropyrum globular virus 1 infecting hyperthermophilic archaeon Aeropyrum.</title>
        <authorList>
            <person name="Yumiya M."/>
            <person name="Yoshida T."/>
            <person name="Sako Y."/>
        </authorList>
    </citation>
    <scope>NUCLEOTIDE SEQUENCE [LARGE SCALE GENOMIC DNA]</scope>
    <source>
        <strain evidence="2 3">YK1-12-2013</strain>
    </source>
</reference>
<organism evidence="2 3">
    <name type="scientific">Aeropyrum pernix</name>
    <dbReference type="NCBI Taxonomy" id="56636"/>
    <lineage>
        <taxon>Archaea</taxon>
        <taxon>Thermoproteota</taxon>
        <taxon>Thermoprotei</taxon>
        <taxon>Desulfurococcales</taxon>
        <taxon>Desulfurococcaceae</taxon>
        <taxon>Aeropyrum</taxon>
    </lineage>
</organism>
<feature type="transmembrane region" description="Helical" evidence="1">
    <location>
        <begin position="6"/>
        <end position="25"/>
    </location>
</feature>
<proteinExistence type="predicted"/>
<evidence type="ECO:0000313" key="2">
    <source>
        <dbReference type="EMBL" id="GBF09042.1"/>
    </source>
</evidence>
<dbReference type="Proteomes" id="UP000291213">
    <property type="component" value="Unassembled WGS sequence"/>
</dbReference>
<dbReference type="InterPro" id="IPR001457">
    <property type="entry name" value="NADH_UbQ/plastoQ_OxRdtase_su6"/>
</dbReference>
<gene>
    <name evidence="2" type="ORF">apy_07670</name>
</gene>
<dbReference type="AlphaFoldDB" id="A0A401H9L4"/>
<feature type="transmembrane region" description="Helical" evidence="1">
    <location>
        <begin position="32"/>
        <end position="51"/>
    </location>
</feature>
<dbReference type="Gene3D" id="1.20.120.1200">
    <property type="entry name" value="NADH-ubiquinone/plastoquinone oxidoreductase chain 6, subunit NuoJ"/>
    <property type="match status" value="1"/>
</dbReference>
<dbReference type="InterPro" id="IPR042106">
    <property type="entry name" value="Nuo/plastoQ_OxRdtase_6_NuoJ"/>
</dbReference>
<evidence type="ECO:0000313" key="3">
    <source>
        <dbReference type="Proteomes" id="UP000291213"/>
    </source>
</evidence>
<dbReference type="RefSeq" id="WP_165487915.1">
    <property type="nucleotide sequence ID" value="NZ_BDMD01000039.1"/>
</dbReference>
<sequence>MVSSLEAAVLIGVAGLATLFSMFVVRHRDMVYSSAALALVGLSTAAVVGLLGFPLVAVFLVIVYVGAAVMFIIVSVSMLGGGGREEWDDWRGLAAAAAAFSTVTLLGFIGGLWQLYTPPQPVSLETIALVLTRDLYPVVIVLAAGLAATILEGIAIARGR</sequence>
<feature type="transmembrane region" description="Helical" evidence="1">
    <location>
        <begin position="92"/>
        <end position="115"/>
    </location>
</feature>
<keyword evidence="1" id="KW-1133">Transmembrane helix</keyword>
<dbReference type="Pfam" id="PF00499">
    <property type="entry name" value="Oxidored_q3"/>
    <property type="match status" value="1"/>
</dbReference>
<feature type="transmembrane region" description="Helical" evidence="1">
    <location>
        <begin position="57"/>
        <end position="80"/>
    </location>
</feature>
<keyword evidence="1" id="KW-0472">Membrane</keyword>
<dbReference type="OrthoDB" id="376172at2157"/>
<protein>
    <submittedName>
        <fullName evidence="2">NuoJ homolog</fullName>
    </submittedName>
</protein>
<feature type="transmembrane region" description="Helical" evidence="1">
    <location>
        <begin position="135"/>
        <end position="157"/>
    </location>
</feature>
<keyword evidence="1" id="KW-0812">Transmembrane</keyword>
<accession>A0A401H9L4</accession>